<sequence length="481" mass="53768">MKSKLKRLGSLLILFCLQFPLFGQDTLANYRAAKDEMFVDHSYKPLTLKLSDDGGKYIRFLVWNQLWVRATENNPGTLGVDGQPSNNSFDIGIRRARFLAYAQISPRFMVLTHWGINNQTFTNGGVPGGGLTGNPGGIPVTVNPETGMGTANGMSAKKPQLFFHDIWTEFKVLEELYIGTGLHYWNGVSRMTSHSTLNFMAIDAPIFNWPLIELTDQFARQFGIYAKGQVKKWDYRLALNKPFSVGAGGRFDESRQVPIAANIVNDNWATQGYIAYQFLETENNKLPFFVGSYLGTKKVFNIGGGWHHHANATMSKSADGMSNYHDIRLFGLDAFLDIPLNPVSGSALTSYAVFYNYDFGPNYMRNVGIMNIGFGAGSTQNGPGNAQPTIGTGNIFYSQTGYLLPKSVLEDHGRLQPFGALTYKNFEVFDTSSWQYDLGFNYYMNGHQAKITLQYSNRPLFENYQRSGSAGELIIQTHIFL</sequence>
<dbReference type="EMBL" id="AMGM01000011">
    <property type="protein sequence ID" value="EKB50263.1"/>
    <property type="molecule type" value="Genomic_DNA"/>
</dbReference>
<evidence type="ECO:0008006" key="4">
    <source>
        <dbReference type="Google" id="ProtNLM"/>
    </source>
</evidence>
<reference evidence="2 3" key="1">
    <citation type="journal article" date="2012" name="J. Bacteriol.">
        <title>Draft Genome Sequence of Cecembia lonarensis Strain LW9T, Isolated from Lonar Lake, a Haloalkaline Lake in India.</title>
        <authorList>
            <person name="Shivaji S."/>
            <person name="Ara S."/>
            <person name="Singh A."/>
            <person name="Pinnaka A.K."/>
        </authorList>
    </citation>
    <scope>NUCLEOTIDE SEQUENCE [LARGE SCALE GENOMIC DNA]</scope>
    <source>
        <strain evidence="2 3">LW9</strain>
    </source>
</reference>
<dbReference type="OrthoDB" id="9771991at2"/>
<accession>K1LJ27</accession>
<proteinExistence type="predicted"/>
<dbReference type="AlphaFoldDB" id="K1LJ27"/>
<name>K1LJ27_CECL9</name>
<evidence type="ECO:0000313" key="2">
    <source>
        <dbReference type="EMBL" id="EKB50263.1"/>
    </source>
</evidence>
<evidence type="ECO:0000313" key="3">
    <source>
        <dbReference type="Proteomes" id="UP000004478"/>
    </source>
</evidence>
<keyword evidence="1" id="KW-0732">Signal</keyword>
<protein>
    <recommendedName>
        <fullName evidence="4">Short chain amide porin</fullName>
    </recommendedName>
</protein>
<gene>
    <name evidence="2" type="ORF">B879_01120</name>
</gene>
<evidence type="ECO:0000256" key="1">
    <source>
        <dbReference type="SAM" id="SignalP"/>
    </source>
</evidence>
<dbReference type="Proteomes" id="UP000004478">
    <property type="component" value="Unassembled WGS sequence"/>
</dbReference>
<keyword evidence="3" id="KW-1185">Reference proteome</keyword>
<comment type="caution">
    <text evidence="2">The sequence shown here is derived from an EMBL/GenBank/DDBJ whole genome shotgun (WGS) entry which is preliminary data.</text>
</comment>
<dbReference type="RefSeq" id="WP_009184164.1">
    <property type="nucleotide sequence ID" value="NZ_AMGM01000011.1"/>
</dbReference>
<feature type="chain" id="PRO_5003850519" description="Short chain amide porin" evidence="1">
    <location>
        <begin position="24"/>
        <end position="481"/>
    </location>
</feature>
<organism evidence="2 3">
    <name type="scientific">Cecembia lonarensis (strain CCUG 58316 / KCTC 22772 / LW9)</name>
    <dbReference type="NCBI Taxonomy" id="1225176"/>
    <lineage>
        <taxon>Bacteria</taxon>
        <taxon>Pseudomonadati</taxon>
        <taxon>Bacteroidota</taxon>
        <taxon>Cytophagia</taxon>
        <taxon>Cytophagales</taxon>
        <taxon>Cyclobacteriaceae</taxon>
        <taxon>Cecembia</taxon>
    </lineage>
</organism>
<feature type="signal peptide" evidence="1">
    <location>
        <begin position="1"/>
        <end position="23"/>
    </location>
</feature>
<dbReference type="PATRIC" id="fig|1225176.3.peg.1195"/>